<name>A0A1M7N0G6_9FIRM</name>
<evidence type="ECO:0000256" key="8">
    <source>
        <dbReference type="HAMAP-Rule" id="MF_00101"/>
    </source>
</evidence>
<dbReference type="GO" id="GO:0006633">
    <property type="term" value="P:fatty acid biosynthetic process"/>
    <property type="evidence" value="ECO:0007669"/>
    <property type="project" value="UniProtKB-UniRule"/>
</dbReference>
<keyword evidence="2 8" id="KW-0808">Transferase</keyword>
<evidence type="ECO:0000256" key="1">
    <source>
        <dbReference type="ARBA" id="ARBA00022516"/>
    </source>
</evidence>
<gene>
    <name evidence="8" type="primary">acpS</name>
    <name evidence="10" type="ORF">SAMN02746066_04131</name>
</gene>
<evidence type="ECO:0000259" key="9">
    <source>
        <dbReference type="Pfam" id="PF01648"/>
    </source>
</evidence>
<keyword evidence="6 8" id="KW-0443">Lipid metabolism</keyword>
<dbReference type="HAMAP" id="MF_00101">
    <property type="entry name" value="AcpS"/>
    <property type="match status" value="1"/>
</dbReference>
<dbReference type="GO" id="GO:0008897">
    <property type="term" value="F:holo-[acyl-carrier-protein] synthase activity"/>
    <property type="evidence" value="ECO:0007669"/>
    <property type="project" value="UniProtKB-UniRule"/>
</dbReference>
<dbReference type="OrthoDB" id="517356at2"/>
<accession>A0A1M7N0G6</accession>
<comment type="catalytic activity">
    <reaction evidence="8">
        <text>apo-[ACP] + CoA = holo-[ACP] + adenosine 3',5'-bisphosphate + H(+)</text>
        <dbReference type="Rhea" id="RHEA:12068"/>
        <dbReference type="Rhea" id="RHEA-COMP:9685"/>
        <dbReference type="Rhea" id="RHEA-COMP:9690"/>
        <dbReference type="ChEBI" id="CHEBI:15378"/>
        <dbReference type="ChEBI" id="CHEBI:29999"/>
        <dbReference type="ChEBI" id="CHEBI:57287"/>
        <dbReference type="ChEBI" id="CHEBI:58343"/>
        <dbReference type="ChEBI" id="CHEBI:64479"/>
        <dbReference type="EC" id="2.7.8.7"/>
    </reaction>
</comment>
<dbReference type="InterPro" id="IPR037143">
    <property type="entry name" value="4-PPantetheinyl_Trfase_dom_sf"/>
</dbReference>
<dbReference type="InterPro" id="IPR004568">
    <property type="entry name" value="Ppantetheine-prot_Trfase_dom"/>
</dbReference>
<dbReference type="NCBIfam" id="TIGR00556">
    <property type="entry name" value="pantethn_trn"/>
    <property type="match status" value="1"/>
</dbReference>
<dbReference type="NCBIfam" id="TIGR00516">
    <property type="entry name" value="acpS"/>
    <property type="match status" value="1"/>
</dbReference>
<comment type="similarity">
    <text evidence="8">Belongs to the P-Pant transferase superfamily. AcpS family.</text>
</comment>
<organism evidence="10 11">
    <name type="scientific">Anaerosporobacter mobilis DSM 15930</name>
    <dbReference type="NCBI Taxonomy" id="1120996"/>
    <lineage>
        <taxon>Bacteria</taxon>
        <taxon>Bacillati</taxon>
        <taxon>Bacillota</taxon>
        <taxon>Clostridia</taxon>
        <taxon>Lachnospirales</taxon>
        <taxon>Lachnospiraceae</taxon>
        <taxon>Anaerosporobacter</taxon>
    </lineage>
</organism>
<sequence length="122" mass="13810">MIIGIGIDLIEVKRVEKACEKEHFLTRCFTEREIDLIREDKRKASDNFAVKEAISKAFGTGIHGFELNEMEVLRDELGCPYVILYGNAFKIAKERGITKIHVSITNTKIYSNAFVVAEGKES</sequence>
<dbReference type="GO" id="GO:0005737">
    <property type="term" value="C:cytoplasm"/>
    <property type="evidence" value="ECO:0007669"/>
    <property type="project" value="UniProtKB-SubCell"/>
</dbReference>
<evidence type="ECO:0000256" key="6">
    <source>
        <dbReference type="ARBA" id="ARBA00023098"/>
    </source>
</evidence>
<keyword evidence="7 8" id="KW-0275">Fatty acid biosynthesis</keyword>
<feature type="domain" description="4'-phosphopantetheinyl transferase" evidence="9">
    <location>
        <begin position="4"/>
        <end position="96"/>
    </location>
</feature>
<keyword evidence="5 8" id="KW-0460">Magnesium</keyword>
<evidence type="ECO:0000256" key="2">
    <source>
        <dbReference type="ARBA" id="ARBA00022679"/>
    </source>
</evidence>
<feature type="binding site" evidence="8">
    <location>
        <position position="8"/>
    </location>
    <ligand>
        <name>Mg(2+)</name>
        <dbReference type="ChEBI" id="CHEBI:18420"/>
    </ligand>
</feature>
<keyword evidence="4 8" id="KW-0276">Fatty acid metabolism</keyword>
<evidence type="ECO:0000313" key="11">
    <source>
        <dbReference type="Proteomes" id="UP000184038"/>
    </source>
</evidence>
<evidence type="ECO:0000313" key="10">
    <source>
        <dbReference type="EMBL" id="SHM96940.1"/>
    </source>
</evidence>
<dbReference type="AlphaFoldDB" id="A0A1M7N0G6"/>
<feature type="binding site" evidence="8">
    <location>
        <position position="52"/>
    </location>
    <ligand>
        <name>Mg(2+)</name>
        <dbReference type="ChEBI" id="CHEBI:18420"/>
    </ligand>
</feature>
<dbReference type="EMBL" id="FRCP01000024">
    <property type="protein sequence ID" value="SHM96940.1"/>
    <property type="molecule type" value="Genomic_DNA"/>
</dbReference>
<keyword evidence="1 8" id="KW-0444">Lipid biosynthesis</keyword>
<dbReference type="Proteomes" id="UP000184038">
    <property type="component" value="Unassembled WGS sequence"/>
</dbReference>
<dbReference type="EC" id="2.7.8.7" evidence="8"/>
<reference evidence="10 11" key="1">
    <citation type="submission" date="2016-11" db="EMBL/GenBank/DDBJ databases">
        <authorList>
            <person name="Jaros S."/>
            <person name="Januszkiewicz K."/>
            <person name="Wedrychowicz H."/>
        </authorList>
    </citation>
    <scope>NUCLEOTIDE SEQUENCE [LARGE SCALE GENOMIC DNA]</scope>
    <source>
        <strain evidence="10 11">DSM 15930</strain>
    </source>
</reference>
<comment type="cofactor">
    <cofactor evidence="8">
        <name>Mg(2+)</name>
        <dbReference type="ChEBI" id="CHEBI:18420"/>
    </cofactor>
</comment>
<keyword evidence="11" id="KW-1185">Reference proteome</keyword>
<proteinExistence type="inferred from homology"/>
<protein>
    <recommendedName>
        <fullName evidence="8">Holo-[acyl-carrier-protein] synthase</fullName>
        <shortName evidence="8">Holo-ACP synthase</shortName>
        <ecNumber evidence="8">2.7.8.7</ecNumber>
    </recommendedName>
    <alternativeName>
        <fullName evidence="8">4'-phosphopantetheinyl transferase AcpS</fullName>
    </alternativeName>
</protein>
<dbReference type="RefSeq" id="WP_073290928.1">
    <property type="nucleotide sequence ID" value="NZ_FRCP01000024.1"/>
</dbReference>
<dbReference type="SUPFAM" id="SSF56214">
    <property type="entry name" value="4'-phosphopantetheinyl transferase"/>
    <property type="match status" value="1"/>
</dbReference>
<dbReference type="STRING" id="1120996.SAMN02746066_04131"/>
<keyword evidence="3 8" id="KW-0479">Metal-binding</keyword>
<comment type="subcellular location">
    <subcellularLocation>
        <location evidence="8">Cytoplasm</location>
    </subcellularLocation>
</comment>
<keyword evidence="8" id="KW-0963">Cytoplasm</keyword>
<dbReference type="Gene3D" id="3.90.470.20">
    <property type="entry name" value="4'-phosphopantetheinyl transferase domain"/>
    <property type="match status" value="1"/>
</dbReference>
<dbReference type="Pfam" id="PF01648">
    <property type="entry name" value="ACPS"/>
    <property type="match status" value="1"/>
</dbReference>
<dbReference type="GO" id="GO:0000287">
    <property type="term" value="F:magnesium ion binding"/>
    <property type="evidence" value="ECO:0007669"/>
    <property type="project" value="UniProtKB-UniRule"/>
</dbReference>
<dbReference type="InterPro" id="IPR008278">
    <property type="entry name" value="4-PPantetheinyl_Trfase_dom"/>
</dbReference>
<evidence type="ECO:0000256" key="5">
    <source>
        <dbReference type="ARBA" id="ARBA00022842"/>
    </source>
</evidence>
<evidence type="ECO:0000256" key="3">
    <source>
        <dbReference type="ARBA" id="ARBA00022723"/>
    </source>
</evidence>
<comment type="function">
    <text evidence="8">Transfers the 4'-phosphopantetheine moiety from coenzyme A to a Ser of acyl-carrier-protein.</text>
</comment>
<evidence type="ECO:0000256" key="7">
    <source>
        <dbReference type="ARBA" id="ARBA00023160"/>
    </source>
</evidence>
<dbReference type="InterPro" id="IPR002582">
    <property type="entry name" value="ACPS"/>
</dbReference>
<evidence type="ECO:0000256" key="4">
    <source>
        <dbReference type="ARBA" id="ARBA00022832"/>
    </source>
</evidence>